<evidence type="ECO:0000313" key="5">
    <source>
        <dbReference type="EMBL" id="SDP30235.1"/>
    </source>
</evidence>
<keyword evidence="6" id="KW-1185">Reference proteome</keyword>
<dbReference type="InterPro" id="IPR016047">
    <property type="entry name" value="M23ase_b-sheet_dom"/>
</dbReference>
<evidence type="ECO:0000256" key="1">
    <source>
        <dbReference type="ARBA" id="ARBA00022729"/>
    </source>
</evidence>
<dbReference type="GO" id="GO:0004222">
    <property type="term" value="F:metalloendopeptidase activity"/>
    <property type="evidence" value="ECO:0007669"/>
    <property type="project" value="TreeGrafter"/>
</dbReference>
<accession>A0A1H0RL91</accession>
<gene>
    <name evidence="5" type="ORF">SAMN04515671_3639</name>
</gene>
<evidence type="ECO:0000256" key="3">
    <source>
        <dbReference type="SAM" id="SignalP"/>
    </source>
</evidence>
<protein>
    <submittedName>
        <fullName evidence="5">Peptidase family M23</fullName>
    </submittedName>
</protein>
<dbReference type="SUPFAM" id="SSF51261">
    <property type="entry name" value="Duplicated hybrid motif"/>
    <property type="match status" value="1"/>
</dbReference>
<dbReference type="Gene3D" id="2.70.70.10">
    <property type="entry name" value="Glucose Permease (Domain IIA)"/>
    <property type="match status" value="1"/>
</dbReference>
<dbReference type="CDD" id="cd12797">
    <property type="entry name" value="M23_peptidase"/>
    <property type="match status" value="1"/>
</dbReference>
<evidence type="ECO:0000256" key="2">
    <source>
        <dbReference type="SAM" id="MobiDB-lite"/>
    </source>
</evidence>
<name>A0A1H0RL91_9ACTN</name>
<keyword evidence="1 3" id="KW-0732">Signal</keyword>
<feature type="chain" id="PRO_5039728765" evidence="3">
    <location>
        <begin position="26"/>
        <end position="181"/>
    </location>
</feature>
<evidence type="ECO:0000313" key="6">
    <source>
        <dbReference type="Proteomes" id="UP000198741"/>
    </source>
</evidence>
<dbReference type="InterPro" id="IPR050570">
    <property type="entry name" value="Cell_wall_metabolism_enzyme"/>
</dbReference>
<evidence type="ECO:0000259" key="4">
    <source>
        <dbReference type="Pfam" id="PF01551"/>
    </source>
</evidence>
<feature type="domain" description="M23ase beta-sheet core" evidence="4">
    <location>
        <begin position="70"/>
        <end position="165"/>
    </location>
</feature>
<dbReference type="RefSeq" id="WP_090478530.1">
    <property type="nucleotide sequence ID" value="NZ_LT629710.1"/>
</dbReference>
<feature type="region of interest" description="Disordered" evidence="2">
    <location>
        <begin position="25"/>
        <end position="69"/>
    </location>
</feature>
<dbReference type="AlphaFoldDB" id="A0A1H0RL91"/>
<dbReference type="PANTHER" id="PTHR21666">
    <property type="entry name" value="PEPTIDASE-RELATED"/>
    <property type="match status" value="1"/>
</dbReference>
<dbReference type="EMBL" id="LT629710">
    <property type="protein sequence ID" value="SDP30235.1"/>
    <property type="molecule type" value="Genomic_DNA"/>
</dbReference>
<organism evidence="5 6">
    <name type="scientific">Nakamurella panacisegetis</name>
    <dbReference type="NCBI Taxonomy" id="1090615"/>
    <lineage>
        <taxon>Bacteria</taxon>
        <taxon>Bacillati</taxon>
        <taxon>Actinomycetota</taxon>
        <taxon>Actinomycetes</taxon>
        <taxon>Nakamurellales</taxon>
        <taxon>Nakamurellaceae</taxon>
        <taxon>Nakamurella</taxon>
    </lineage>
</organism>
<dbReference type="InterPro" id="IPR011055">
    <property type="entry name" value="Dup_hybrid_motif"/>
</dbReference>
<proteinExistence type="predicted"/>
<sequence>MRRRRTLTGLVLLVLVLPVITTPVAADTPSADAPPRHRVADSTPGFVLPTPGPADIRTPFRPPATRYGRGHRGVDLAGTVGSPIRAAGDGTVVFARSLAGRGVVSIDHPIGLRTTYEPVAAVVTAGRHVTGGSVIGTLEAGHASCEPVSCLHWGARLPDGSYIDPMGLITGLRVRLKPWDP</sequence>
<reference evidence="5 6" key="1">
    <citation type="submission" date="2016-10" db="EMBL/GenBank/DDBJ databases">
        <authorList>
            <person name="de Groot N.N."/>
        </authorList>
    </citation>
    <scope>NUCLEOTIDE SEQUENCE [LARGE SCALE GENOMIC DNA]</scope>
    <source>
        <strain evidence="6">P4-7,KCTC 19426,CECT 7604</strain>
    </source>
</reference>
<dbReference type="Pfam" id="PF01551">
    <property type="entry name" value="Peptidase_M23"/>
    <property type="match status" value="1"/>
</dbReference>
<dbReference type="OrthoDB" id="5245088at2"/>
<dbReference type="STRING" id="1090615.SAMN04515671_3639"/>
<dbReference type="Proteomes" id="UP000198741">
    <property type="component" value="Chromosome I"/>
</dbReference>
<feature type="signal peptide" evidence="3">
    <location>
        <begin position="1"/>
        <end position="25"/>
    </location>
</feature>
<dbReference type="PANTHER" id="PTHR21666:SF289">
    <property type="entry name" value="L-ALA--D-GLU ENDOPEPTIDASE"/>
    <property type="match status" value="1"/>
</dbReference>